<reference evidence="2 3" key="1">
    <citation type="submission" date="2019-07" db="EMBL/GenBank/DDBJ databases">
        <title>Genome assembly of two rare yeast pathogens: Diutina rugosa and Trichomonascus ciferrii.</title>
        <authorList>
            <person name="Mixao V."/>
            <person name="Saus E."/>
            <person name="Hansen A."/>
            <person name="Lass-Flor C."/>
            <person name="Gabaldon T."/>
        </authorList>
    </citation>
    <scope>NUCLEOTIDE SEQUENCE [LARGE SCALE GENOMIC DNA]</scope>
    <source>
        <strain evidence="2 3">CBS 613</strain>
    </source>
</reference>
<evidence type="ECO:0008006" key="4">
    <source>
        <dbReference type="Google" id="ProtNLM"/>
    </source>
</evidence>
<protein>
    <recommendedName>
        <fullName evidence="4">DUF1892 domain-containing protein</fullName>
    </recommendedName>
</protein>
<dbReference type="GeneID" id="54781601"/>
<evidence type="ECO:0000256" key="1">
    <source>
        <dbReference type="SAM" id="MobiDB-lite"/>
    </source>
</evidence>
<name>A0A642UN56_DIURU</name>
<keyword evidence="3" id="KW-1185">Reference proteome</keyword>
<dbReference type="OMA" id="GHIKYEV"/>
<dbReference type="OrthoDB" id="4035606at2759"/>
<dbReference type="Pfam" id="PF08987">
    <property type="entry name" value="DUF1892"/>
    <property type="match status" value="1"/>
</dbReference>
<dbReference type="VEuPathDB" id="FungiDB:DIURU_002950"/>
<dbReference type="SUPFAM" id="SSF89975">
    <property type="entry name" value="Hypothetical protein Yml108w"/>
    <property type="match status" value="1"/>
</dbReference>
<feature type="compositionally biased region" description="Acidic residues" evidence="1">
    <location>
        <begin position="104"/>
        <end position="116"/>
    </location>
</feature>
<dbReference type="InterPro" id="IPR015080">
    <property type="entry name" value="DUF1892"/>
</dbReference>
<comment type="caution">
    <text evidence="2">The sequence shown here is derived from an EMBL/GenBank/DDBJ whole genome shotgun (WGS) entry which is preliminary data.</text>
</comment>
<dbReference type="RefSeq" id="XP_034012238.1">
    <property type="nucleotide sequence ID" value="XM_034155658.1"/>
</dbReference>
<evidence type="ECO:0000313" key="3">
    <source>
        <dbReference type="Proteomes" id="UP000449547"/>
    </source>
</evidence>
<accession>A0A642UN56</accession>
<dbReference type="Gene3D" id="3.10.20.250">
    <property type="entry name" value="YML108W-like"/>
    <property type="match status" value="1"/>
</dbReference>
<gene>
    <name evidence="2" type="ORF">DIURU_002950</name>
</gene>
<evidence type="ECO:0000313" key="2">
    <source>
        <dbReference type="EMBL" id="KAA8902156.1"/>
    </source>
</evidence>
<dbReference type="Proteomes" id="UP000449547">
    <property type="component" value="Unassembled WGS sequence"/>
</dbReference>
<dbReference type="AlphaFoldDB" id="A0A642UN56"/>
<feature type="region of interest" description="Disordered" evidence="1">
    <location>
        <begin position="102"/>
        <end position="122"/>
    </location>
</feature>
<proteinExistence type="predicted"/>
<dbReference type="InterPro" id="IPR035946">
    <property type="entry name" value="YML108W-like_sf"/>
</dbReference>
<organism evidence="2 3">
    <name type="scientific">Diutina rugosa</name>
    <name type="common">Yeast</name>
    <name type="synonym">Candida rugosa</name>
    <dbReference type="NCBI Taxonomy" id="5481"/>
    <lineage>
        <taxon>Eukaryota</taxon>
        <taxon>Fungi</taxon>
        <taxon>Dikarya</taxon>
        <taxon>Ascomycota</taxon>
        <taxon>Saccharomycotina</taxon>
        <taxon>Pichiomycetes</taxon>
        <taxon>Debaryomycetaceae</taxon>
        <taxon>Diutina</taxon>
    </lineage>
</organism>
<dbReference type="EMBL" id="SWFT01000092">
    <property type="protein sequence ID" value="KAA8902156.1"/>
    <property type="molecule type" value="Genomic_DNA"/>
</dbReference>
<sequence>MSDEDEIPHFDSQDELDHPMKVLAVLKTDESPEGSLEERLVAGIRTHGAMNDFFDDFDEKIAIPNEGHIKYEVGSDGLVVILADNEELFDKVVKFIDDVSAKLEEEDEEEAEDDERDEKRRK</sequence>